<evidence type="ECO:0000313" key="2">
    <source>
        <dbReference type="WBParaSite" id="ES5_v2.g12706.t1"/>
    </source>
</evidence>
<reference evidence="2" key="1">
    <citation type="submission" date="2022-11" db="UniProtKB">
        <authorList>
            <consortium name="WormBaseParasite"/>
        </authorList>
    </citation>
    <scope>IDENTIFICATION</scope>
</reference>
<organism evidence="1 2">
    <name type="scientific">Panagrolaimus sp. ES5</name>
    <dbReference type="NCBI Taxonomy" id="591445"/>
    <lineage>
        <taxon>Eukaryota</taxon>
        <taxon>Metazoa</taxon>
        <taxon>Ecdysozoa</taxon>
        <taxon>Nematoda</taxon>
        <taxon>Chromadorea</taxon>
        <taxon>Rhabditida</taxon>
        <taxon>Tylenchina</taxon>
        <taxon>Panagrolaimomorpha</taxon>
        <taxon>Panagrolaimoidea</taxon>
        <taxon>Panagrolaimidae</taxon>
        <taxon>Panagrolaimus</taxon>
    </lineage>
</organism>
<dbReference type="WBParaSite" id="ES5_v2.g12706.t1">
    <property type="protein sequence ID" value="ES5_v2.g12706.t1"/>
    <property type="gene ID" value="ES5_v2.g12706"/>
</dbReference>
<accession>A0AC34F6I5</accession>
<name>A0AC34F6I5_9BILA</name>
<protein>
    <submittedName>
        <fullName evidence="2">Uncharacterized protein</fullName>
    </submittedName>
</protein>
<evidence type="ECO:0000313" key="1">
    <source>
        <dbReference type="Proteomes" id="UP000887579"/>
    </source>
</evidence>
<proteinExistence type="predicted"/>
<dbReference type="Proteomes" id="UP000887579">
    <property type="component" value="Unplaced"/>
</dbReference>
<sequence length="206" mass="23925">MSRITAKLWITDELSVFDFDKTQPHLVSSIFPKIYQSNVSTLKLCNQIISYSEYLIFSSNVQNILLDYITVQNVDGSIVSLEKLFKSLSKIKSFFMYDSPACSGITSNTFKELLKLQHFSKIDKFVLGDISEIFVIDSFFTYVKKNKHTKFSLWFNNSISAGFKNRLEAIVDEIIETKTRNYKSPIICFPGIDYEKREKMISFYRS</sequence>